<keyword evidence="4" id="KW-0812">Transmembrane</keyword>
<dbReference type="PANTHER" id="PTHR27005:SF515">
    <property type="entry name" value="WALL-ASSOCIATED RECEPTOR KINASE-LIKE 10-RELATED"/>
    <property type="match status" value="1"/>
</dbReference>
<dbReference type="CDD" id="cd14066">
    <property type="entry name" value="STKc_IRAK"/>
    <property type="match status" value="1"/>
</dbReference>
<evidence type="ECO:0000256" key="5">
    <source>
        <dbReference type="ARBA" id="ARBA00022729"/>
    </source>
</evidence>
<comment type="subcellular location">
    <subcellularLocation>
        <location evidence="1">Membrane</location>
        <topology evidence="1">Single-pass type I membrane protein</topology>
    </subcellularLocation>
</comment>
<dbReference type="GO" id="GO:0005524">
    <property type="term" value="F:ATP binding"/>
    <property type="evidence" value="ECO:0007669"/>
    <property type="project" value="UniProtKB-KW"/>
</dbReference>
<dbReference type="PROSITE" id="PS50011">
    <property type="entry name" value="PROTEIN_KINASE_DOM"/>
    <property type="match status" value="1"/>
</dbReference>
<keyword evidence="6" id="KW-0547">Nucleotide-binding</keyword>
<comment type="caution">
    <text evidence="14">The sequence shown here is derived from an EMBL/GenBank/DDBJ whole genome shotgun (WGS) entry which is preliminary data.</text>
</comment>
<dbReference type="InterPro" id="IPR000719">
    <property type="entry name" value="Prot_kinase_dom"/>
</dbReference>
<reference evidence="14 15" key="1">
    <citation type="submission" date="2022-03" db="EMBL/GenBank/DDBJ databases">
        <authorList>
            <person name="Nunn A."/>
            <person name="Chopra R."/>
            <person name="Nunn A."/>
            <person name="Contreras Garrido A."/>
        </authorList>
    </citation>
    <scope>NUCLEOTIDE SEQUENCE [LARGE SCALE GENOMIC DNA]</scope>
</reference>
<evidence type="ECO:0000256" key="12">
    <source>
        <dbReference type="ARBA" id="ARBA00047951"/>
    </source>
</evidence>
<dbReference type="Gene3D" id="1.10.510.10">
    <property type="entry name" value="Transferase(Phosphotransferase) domain 1"/>
    <property type="match status" value="1"/>
</dbReference>
<keyword evidence="9" id="KW-1133">Transmembrane helix</keyword>
<keyword evidence="2" id="KW-0723">Serine/threonine-protein kinase</keyword>
<protein>
    <recommendedName>
        <fullName evidence="13">Protein kinase domain-containing protein</fullName>
    </recommendedName>
</protein>
<evidence type="ECO:0000256" key="11">
    <source>
        <dbReference type="ARBA" id="ARBA00047558"/>
    </source>
</evidence>
<dbReference type="SMART" id="SM00220">
    <property type="entry name" value="S_TKc"/>
    <property type="match status" value="1"/>
</dbReference>
<evidence type="ECO:0000256" key="4">
    <source>
        <dbReference type="ARBA" id="ARBA00022692"/>
    </source>
</evidence>
<evidence type="ECO:0000259" key="13">
    <source>
        <dbReference type="PROSITE" id="PS50011"/>
    </source>
</evidence>
<sequence>MKRKKKFFKRNGGLLLQRELSSSNGNVEKTKVFTSKELEKATDNYNKDRTLGKGGQGTVYKGMLSDGRIVAVKKSEMIDEGRVEQFINELVILSQINHRSVVKLIGCCLETEVPLLVYEFIPNGTLLQLIHDANEDFPLTWEVRLRIATEIAEAVSYLHNKASTPIYHRDIKSSNILLDDKYKAKVSDFGASRSVTLDHTHLTTIVQGTFGYLDPEYFYTHRLTDKSDVYSFGVVVVELLTGLRAVTSTEAQEGRSLSSYFTHTMEENRLVEILDARIEKDASIEQMMAVAHLATRCLDREGKNRPPMKEVAFELEAIRMGQKEVTSSVVRPKQNFEEIEFSTIDLTTSWEISSSSTQICSSIEKASSFDVQPLLLNTK</sequence>
<evidence type="ECO:0000256" key="10">
    <source>
        <dbReference type="ARBA" id="ARBA00023136"/>
    </source>
</evidence>
<dbReference type="GO" id="GO:0005886">
    <property type="term" value="C:plasma membrane"/>
    <property type="evidence" value="ECO:0007669"/>
    <property type="project" value="TreeGrafter"/>
</dbReference>
<dbReference type="EMBL" id="CAJVSB020000050">
    <property type="protein sequence ID" value="CAH2040964.1"/>
    <property type="molecule type" value="Genomic_DNA"/>
</dbReference>
<evidence type="ECO:0000256" key="2">
    <source>
        <dbReference type="ARBA" id="ARBA00022527"/>
    </source>
</evidence>
<dbReference type="Gene3D" id="3.30.200.20">
    <property type="entry name" value="Phosphorylase Kinase, domain 1"/>
    <property type="match status" value="1"/>
</dbReference>
<keyword evidence="5" id="KW-0732">Signal</keyword>
<keyword evidence="8" id="KW-0067">ATP-binding</keyword>
<organism evidence="14 15">
    <name type="scientific">Thlaspi arvense</name>
    <name type="common">Field penny-cress</name>
    <dbReference type="NCBI Taxonomy" id="13288"/>
    <lineage>
        <taxon>Eukaryota</taxon>
        <taxon>Viridiplantae</taxon>
        <taxon>Streptophyta</taxon>
        <taxon>Embryophyta</taxon>
        <taxon>Tracheophyta</taxon>
        <taxon>Spermatophyta</taxon>
        <taxon>Magnoliopsida</taxon>
        <taxon>eudicotyledons</taxon>
        <taxon>Gunneridae</taxon>
        <taxon>Pentapetalae</taxon>
        <taxon>rosids</taxon>
        <taxon>malvids</taxon>
        <taxon>Brassicales</taxon>
        <taxon>Brassicaceae</taxon>
        <taxon>Thlaspideae</taxon>
        <taxon>Thlaspi</taxon>
    </lineage>
</organism>
<comment type="catalytic activity">
    <reaction evidence="12">
        <text>L-threonyl-[protein] + ATP = O-phospho-L-threonyl-[protein] + ADP + H(+)</text>
        <dbReference type="Rhea" id="RHEA:46608"/>
        <dbReference type="Rhea" id="RHEA-COMP:11060"/>
        <dbReference type="Rhea" id="RHEA-COMP:11605"/>
        <dbReference type="ChEBI" id="CHEBI:15378"/>
        <dbReference type="ChEBI" id="CHEBI:30013"/>
        <dbReference type="ChEBI" id="CHEBI:30616"/>
        <dbReference type="ChEBI" id="CHEBI:61977"/>
        <dbReference type="ChEBI" id="CHEBI:456216"/>
    </reaction>
</comment>
<dbReference type="PROSITE" id="PS00108">
    <property type="entry name" value="PROTEIN_KINASE_ST"/>
    <property type="match status" value="1"/>
</dbReference>
<evidence type="ECO:0000256" key="7">
    <source>
        <dbReference type="ARBA" id="ARBA00022777"/>
    </source>
</evidence>
<dbReference type="Pfam" id="PF00069">
    <property type="entry name" value="Pkinase"/>
    <property type="match status" value="1"/>
</dbReference>
<dbReference type="PANTHER" id="PTHR27005">
    <property type="entry name" value="WALL-ASSOCIATED RECEPTOR KINASE-LIKE 21"/>
    <property type="match status" value="1"/>
</dbReference>
<keyword evidence="7" id="KW-0418">Kinase</keyword>
<feature type="domain" description="Protein kinase" evidence="13">
    <location>
        <begin position="45"/>
        <end position="318"/>
    </location>
</feature>
<keyword evidence="3" id="KW-0808">Transferase</keyword>
<dbReference type="Proteomes" id="UP000836841">
    <property type="component" value="Unassembled WGS sequence"/>
</dbReference>
<evidence type="ECO:0000256" key="8">
    <source>
        <dbReference type="ARBA" id="ARBA00022840"/>
    </source>
</evidence>
<keyword evidence="15" id="KW-1185">Reference proteome</keyword>
<dbReference type="AlphaFoldDB" id="A0AAU9RFN2"/>
<dbReference type="GO" id="GO:0004674">
    <property type="term" value="F:protein serine/threonine kinase activity"/>
    <property type="evidence" value="ECO:0007669"/>
    <property type="project" value="UniProtKB-KW"/>
</dbReference>
<evidence type="ECO:0000256" key="3">
    <source>
        <dbReference type="ARBA" id="ARBA00022679"/>
    </source>
</evidence>
<dbReference type="GO" id="GO:0007166">
    <property type="term" value="P:cell surface receptor signaling pathway"/>
    <property type="evidence" value="ECO:0007669"/>
    <property type="project" value="InterPro"/>
</dbReference>
<proteinExistence type="predicted"/>
<dbReference type="InterPro" id="IPR045274">
    <property type="entry name" value="WAK-like"/>
</dbReference>
<evidence type="ECO:0000313" key="15">
    <source>
        <dbReference type="Proteomes" id="UP000836841"/>
    </source>
</evidence>
<dbReference type="InterPro" id="IPR011009">
    <property type="entry name" value="Kinase-like_dom_sf"/>
</dbReference>
<evidence type="ECO:0000256" key="1">
    <source>
        <dbReference type="ARBA" id="ARBA00004479"/>
    </source>
</evidence>
<comment type="catalytic activity">
    <reaction evidence="11">
        <text>L-seryl-[protein] + ATP = O-phospho-L-seryl-[protein] + ADP + H(+)</text>
        <dbReference type="Rhea" id="RHEA:17989"/>
        <dbReference type="Rhea" id="RHEA-COMP:9863"/>
        <dbReference type="Rhea" id="RHEA-COMP:11604"/>
        <dbReference type="ChEBI" id="CHEBI:15378"/>
        <dbReference type="ChEBI" id="CHEBI:29999"/>
        <dbReference type="ChEBI" id="CHEBI:30616"/>
        <dbReference type="ChEBI" id="CHEBI:83421"/>
        <dbReference type="ChEBI" id="CHEBI:456216"/>
    </reaction>
</comment>
<accession>A0AAU9RFN2</accession>
<evidence type="ECO:0000313" key="14">
    <source>
        <dbReference type="EMBL" id="CAH2040964.1"/>
    </source>
</evidence>
<dbReference type="FunFam" id="1.10.510.10:FF:000084">
    <property type="entry name" value="Wall-associated receptor kinase 2"/>
    <property type="match status" value="1"/>
</dbReference>
<evidence type="ECO:0000256" key="6">
    <source>
        <dbReference type="ARBA" id="ARBA00022741"/>
    </source>
</evidence>
<dbReference type="SUPFAM" id="SSF56112">
    <property type="entry name" value="Protein kinase-like (PK-like)"/>
    <property type="match status" value="1"/>
</dbReference>
<dbReference type="FunFam" id="3.30.200.20:FF:000043">
    <property type="entry name" value="Wall-associated receptor kinase 2"/>
    <property type="match status" value="1"/>
</dbReference>
<keyword evidence="10" id="KW-0472">Membrane</keyword>
<name>A0AAU9RFN2_THLAR</name>
<evidence type="ECO:0000256" key="9">
    <source>
        <dbReference type="ARBA" id="ARBA00022989"/>
    </source>
</evidence>
<gene>
    <name evidence="14" type="ORF">TAV2_LOCUS4267</name>
</gene>
<dbReference type="InterPro" id="IPR008271">
    <property type="entry name" value="Ser/Thr_kinase_AS"/>
</dbReference>